<dbReference type="InterPro" id="IPR006260">
    <property type="entry name" value="TonB/TolA_C"/>
</dbReference>
<evidence type="ECO:0000256" key="2">
    <source>
        <dbReference type="ARBA" id="ARBA00022692"/>
    </source>
</evidence>
<evidence type="ECO:0000256" key="1">
    <source>
        <dbReference type="ARBA" id="ARBA00004167"/>
    </source>
</evidence>
<dbReference type="InterPro" id="IPR037682">
    <property type="entry name" value="TonB_C"/>
</dbReference>
<reference evidence="7" key="1">
    <citation type="journal article" date="2016" name="Biomed. Res. Int.">
        <title>Resistance of Permafrost and Modern Acinetobacter lwoffii Strains to Heavy Metals and Arsenic Revealed by Genome Analysis.</title>
        <authorList>
            <person name="Mindlin S."/>
            <person name="Petrenko A."/>
            <person name="Kurakov A."/>
            <person name="Beletsky A."/>
            <person name="Mardanov A."/>
            <person name="Petrova M."/>
        </authorList>
    </citation>
    <scope>NUCLEOTIDE SEQUENCE</scope>
    <source>
        <strain evidence="7">ED23-35</strain>
        <plasmid evidence="7">pALWED1.1</plasmid>
    </source>
</reference>
<dbReference type="Gene3D" id="3.30.2420.10">
    <property type="entry name" value="TonB"/>
    <property type="match status" value="1"/>
</dbReference>
<feature type="signal peptide" evidence="5">
    <location>
        <begin position="1"/>
        <end position="21"/>
    </location>
</feature>
<accession>A0A1P8KGG6</accession>
<evidence type="ECO:0000256" key="3">
    <source>
        <dbReference type="ARBA" id="ARBA00022989"/>
    </source>
</evidence>
<keyword evidence="3" id="KW-1133">Transmembrane helix</keyword>
<feature type="domain" description="TonB C-terminal" evidence="6">
    <location>
        <begin position="57"/>
        <end position="150"/>
    </location>
</feature>
<keyword evidence="4" id="KW-0472">Membrane</keyword>
<dbReference type="GO" id="GO:0016020">
    <property type="term" value="C:membrane"/>
    <property type="evidence" value="ECO:0007669"/>
    <property type="project" value="UniProtKB-SubCell"/>
</dbReference>
<dbReference type="PROSITE" id="PS52015">
    <property type="entry name" value="TONB_CTD"/>
    <property type="match status" value="1"/>
</dbReference>
<name>A0A1P8KGG6_ACILW</name>
<sequence>MKIKLAILSLFCGTILLNGCAIQSIQPDAQSNLLLKPKLADEPEKMTQSEIKELNLTVKGYPKNLLRVLPNYPVKAAFNRMEGELKVKFDVDENGYVQNIRVLDSPLVDVFGLSLIHAMEQWRYETGKPAKDLNFGWCFKKYAEKKQVGF</sequence>
<proteinExistence type="predicted"/>
<dbReference type="SUPFAM" id="SSF74653">
    <property type="entry name" value="TolA/TonB C-terminal domain"/>
    <property type="match status" value="1"/>
</dbReference>
<dbReference type="Pfam" id="PF03544">
    <property type="entry name" value="TonB_C"/>
    <property type="match status" value="1"/>
</dbReference>
<dbReference type="NCBIfam" id="TIGR01352">
    <property type="entry name" value="tonB_Cterm"/>
    <property type="match status" value="1"/>
</dbReference>
<evidence type="ECO:0000259" key="6">
    <source>
        <dbReference type="PROSITE" id="PS52015"/>
    </source>
</evidence>
<dbReference type="GO" id="GO:0055085">
    <property type="term" value="P:transmembrane transport"/>
    <property type="evidence" value="ECO:0007669"/>
    <property type="project" value="InterPro"/>
</dbReference>
<evidence type="ECO:0000256" key="4">
    <source>
        <dbReference type="ARBA" id="ARBA00023136"/>
    </source>
</evidence>
<keyword evidence="5" id="KW-0732">Signal</keyword>
<organism evidence="7">
    <name type="scientific">Acinetobacter lwoffii</name>
    <dbReference type="NCBI Taxonomy" id="28090"/>
    <lineage>
        <taxon>Bacteria</taxon>
        <taxon>Pseudomonadati</taxon>
        <taxon>Pseudomonadota</taxon>
        <taxon>Gammaproteobacteria</taxon>
        <taxon>Moraxellales</taxon>
        <taxon>Moraxellaceae</taxon>
        <taxon>Acinetobacter</taxon>
    </lineage>
</organism>
<evidence type="ECO:0000313" key="7">
    <source>
        <dbReference type="EMBL" id="APW48769.1"/>
    </source>
</evidence>
<keyword evidence="2" id="KW-0812">Transmembrane</keyword>
<feature type="chain" id="PRO_5010253582" evidence="5">
    <location>
        <begin position="22"/>
        <end position="150"/>
    </location>
</feature>
<gene>
    <name evidence="7" type="ORF">BAA96_1p0063</name>
</gene>
<keyword evidence="7" id="KW-0614">Plasmid</keyword>
<evidence type="ECO:0000256" key="5">
    <source>
        <dbReference type="SAM" id="SignalP"/>
    </source>
</evidence>
<geneLocation type="plasmid" evidence="7">
    <name>pALWED1.1</name>
</geneLocation>
<dbReference type="RefSeq" id="WP_050679146.1">
    <property type="nucleotide sequence ID" value="NZ_CP082144.1"/>
</dbReference>
<comment type="subcellular location">
    <subcellularLocation>
        <location evidence="1">Membrane</location>
        <topology evidence="1">Single-pass membrane protein</topology>
    </subcellularLocation>
</comment>
<dbReference type="AlphaFoldDB" id="A0A1P8KGG6"/>
<dbReference type="EMBL" id="KX426227">
    <property type="protein sequence ID" value="APW48769.1"/>
    <property type="molecule type" value="Genomic_DNA"/>
</dbReference>
<protein>
    <submittedName>
        <fullName evidence="7">Putative TonB protein</fullName>
    </submittedName>
</protein>